<dbReference type="RefSeq" id="WP_046104492.1">
    <property type="nucleotide sequence ID" value="NZ_JZEY01000054.1"/>
</dbReference>
<gene>
    <name evidence="1" type="ORF">VE26_08080</name>
</gene>
<reference evidence="1 2" key="1">
    <citation type="submission" date="2015-03" db="EMBL/GenBank/DDBJ databases">
        <authorList>
            <person name="Hassan Y."/>
            <person name="Lepp D."/>
            <person name="Li X.-Z."/>
            <person name="Zhou T."/>
        </authorList>
    </citation>
    <scope>NUCLEOTIDE SEQUENCE [LARGE SCALE GENOMIC DNA]</scope>
    <source>
        <strain evidence="1 2">IPL18</strain>
    </source>
</reference>
<sequence>MARYEALLRDPKCSRVVIATLSQQPGPQFEILGSPRTAAAGLRPDPSRIDIARLEGVGRNRELEK</sequence>
<comment type="caution">
    <text evidence="1">The sequence shown here is derived from an EMBL/GenBank/DDBJ whole genome shotgun (WGS) entry which is preliminary data.</text>
</comment>
<organism evidence="1 2">
    <name type="scientific">Devosia chinhatensis</name>
    <dbReference type="NCBI Taxonomy" id="429727"/>
    <lineage>
        <taxon>Bacteria</taxon>
        <taxon>Pseudomonadati</taxon>
        <taxon>Pseudomonadota</taxon>
        <taxon>Alphaproteobacteria</taxon>
        <taxon>Hyphomicrobiales</taxon>
        <taxon>Devosiaceae</taxon>
        <taxon>Devosia</taxon>
    </lineage>
</organism>
<evidence type="ECO:0000313" key="1">
    <source>
        <dbReference type="EMBL" id="KKB09801.1"/>
    </source>
</evidence>
<dbReference type="Proteomes" id="UP000033649">
    <property type="component" value="Unassembled WGS sequence"/>
</dbReference>
<dbReference type="EMBL" id="JZEY01000054">
    <property type="protein sequence ID" value="KKB09801.1"/>
    <property type="molecule type" value="Genomic_DNA"/>
</dbReference>
<protein>
    <submittedName>
        <fullName evidence="1">Uncharacterized protein</fullName>
    </submittedName>
</protein>
<keyword evidence="2" id="KW-1185">Reference proteome</keyword>
<evidence type="ECO:0000313" key="2">
    <source>
        <dbReference type="Proteomes" id="UP000033649"/>
    </source>
</evidence>
<dbReference type="AlphaFoldDB" id="A0A0F5FLS7"/>
<accession>A0A0F5FLS7</accession>
<dbReference type="PATRIC" id="fig|429727.3.peg.1671"/>
<proteinExistence type="predicted"/>
<name>A0A0F5FLS7_9HYPH</name>